<comment type="caution">
    <text evidence="1">The sequence shown here is derived from an EMBL/GenBank/DDBJ whole genome shotgun (WGS) entry which is preliminary data.</text>
</comment>
<protein>
    <recommendedName>
        <fullName evidence="3">ABC transporter substrate binding component</fullName>
    </recommendedName>
</protein>
<dbReference type="EMBL" id="LAQJ01000173">
    <property type="protein sequence ID" value="KKO19640.1"/>
    <property type="molecule type" value="Genomic_DNA"/>
</dbReference>
<accession>A0A0M2UVP8</accession>
<dbReference type="Proteomes" id="UP000034954">
    <property type="component" value="Unassembled WGS sequence"/>
</dbReference>
<evidence type="ECO:0000313" key="1">
    <source>
        <dbReference type="EMBL" id="KKO19640.1"/>
    </source>
</evidence>
<organism evidence="1 2">
    <name type="scientific">Candidatus Brocadia fulgida</name>
    <dbReference type="NCBI Taxonomy" id="380242"/>
    <lineage>
        <taxon>Bacteria</taxon>
        <taxon>Pseudomonadati</taxon>
        <taxon>Planctomycetota</taxon>
        <taxon>Candidatus Brocadiia</taxon>
        <taxon>Candidatus Brocadiales</taxon>
        <taxon>Candidatus Brocadiaceae</taxon>
        <taxon>Candidatus Brocadia</taxon>
    </lineage>
</organism>
<proteinExistence type="predicted"/>
<evidence type="ECO:0008006" key="3">
    <source>
        <dbReference type="Google" id="ProtNLM"/>
    </source>
</evidence>
<name>A0A0M2UVP8_9BACT</name>
<gene>
    <name evidence="1" type="ORF">BROFUL_01675</name>
</gene>
<sequence>MNQKFIQFERHPGVLLIGWVALALLFQTISFVPPLFAAENTVIIFRSQQIAAYNEAIQGFEEGCEGKNIKIKTIYDLHGDTEEARRIIQMVKETTPKPNAILTVGVLAATLVKEHFPGIPIIFCMVINHDRFNLQGTNITGISSEASIEDQFAVLQEILGPHKNIGVIYDPSKTRKMVAQATVVAKQFDFNLVKTEVIQEKEVESALKNITNKIDALWVIPDSTVITQNTLKTIPRIIREHRLPIFSTSDAIVKAGALIAVSPNYRYTGIQPLSLHKCY</sequence>
<reference evidence="1 2" key="1">
    <citation type="journal article" date="2013" name="BMC Microbiol.">
        <title>Identification of the type II cytochrome c maturation pathway in anammox bacteria by comparative genomics.</title>
        <authorList>
            <person name="Ferousi C."/>
            <person name="Speth D.R."/>
            <person name="Reimann J."/>
            <person name="Op den Camp H.J."/>
            <person name="Allen J.W."/>
            <person name="Keltjens J.T."/>
            <person name="Jetten M.S."/>
        </authorList>
    </citation>
    <scope>NUCLEOTIDE SEQUENCE [LARGE SCALE GENOMIC DNA]</scope>
    <source>
        <strain evidence="1">RU1</strain>
    </source>
</reference>
<keyword evidence="2" id="KW-1185">Reference proteome</keyword>
<evidence type="ECO:0000313" key="2">
    <source>
        <dbReference type="Proteomes" id="UP000034954"/>
    </source>
</evidence>
<dbReference type="PANTHER" id="PTHR35271">
    <property type="entry name" value="ABC TRANSPORTER, SUBSTRATE-BINDING LIPOPROTEIN-RELATED"/>
    <property type="match status" value="1"/>
</dbReference>
<dbReference type="Gene3D" id="3.40.50.2300">
    <property type="match status" value="1"/>
</dbReference>
<dbReference type="PANTHER" id="PTHR35271:SF1">
    <property type="entry name" value="ABC TRANSPORTER, SUBSTRATE-BINDING LIPOPROTEIN"/>
    <property type="match status" value="1"/>
</dbReference>
<dbReference type="AlphaFoldDB" id="A0A0M2UVP8"/>
<dbReference type="InterPro" id="IPR007487">
    <property type="entry name" value="ABC_transpt-TYRBP-like"/>
</dbReference>
<dbReference type="Pfam" id="PF04392">
    <property type="entry name" value="ABC_sub_bind"/>
    <property type="match status" value="1"/>
</dbReference>